<dbReference type="SUPFAM" id="SSF55331">
    <property type="entry name" value="Tautomerase/MIF"/>
    <property type="match status" value="1"/>
</dbReference>
<organism evidence="2 3">
    <name type="scientific">Nocardia vinacea</name>
    <dbReference type="NCBI Taxonomy" id="96468"/>
    <lineage>
        <taxon>Bacteria</taxon>
        <taxon>Bacillati</taxon>
        <taxon>Actinomycetota</taxon>
        <taxon>Actinomycetes</taxon>
        <taxon>Mycobacteriales</taxon>
        <taxon>Nocardiaceae</taxon>
        <taxon>Nocardia</taxon>
    </lineage>
</organism>
<feature type="domain" description="Tautomerase cis-CaaD-like" evidence="1">
    <location>
        <begin position="1"/>
        <end position="136"/>
    </location>
</feature>
<evidence type="ECO:0000259" key="1">
    <source>
        <dbReference type="Pfam" id="PF14832"/>
    </source>
</evidence>
<dbReference type="Proteomes" id="UP001432062">
    <property type="component" value="Chromosome"/>
</dbReference>
<proteinExistence type="predicted"/>
<dbReference type="InterPro" id="IPR028116">
    <property type="entry name" value="Cis-CaaD-like"/>
</dbReference>
<gene>
    <name evidence="2" type="ORF">OG563_45860</name>
</gene>
<name>A0ABZ1YST1_9NOCA</name>
<dbReference type="RefSeq" id="WP_329409949.1">
    <property type="nucleotide sequence ID" value="NZ_CP109441.1"/>
</dbReference>
<reference evidence="2" key="1">
    <citation type="submission" date="2022-10" db="EMBL/GenBank/DDBJ databases">
        <title>The complete genomes of actinobacterial strains from the NBC collection.</title>
        <authorList>
            <person name="Joergensen T.S."/>
            <person name="Alvarez Arevalo M."/>
            <person name="Sterndorff E.B."/>
            <person name="Faurdal D."/>
            <person name="Vuksanovic O."/>
            <person name="Mourched A.-S."/>
            <person name="Charusanti P."/>
            <person name="Shaw S."/>
            <person name="Blin K."/>
            <person name="Weber T."/>
        </authorList>
    </citation>
    <scope>NUCLEOTIDE SEQUENCE</scope>
    <source>
        <strain evidence="2">NBC_01482</strain>
    </source>
</reference>
<dbReference type="Pfam" id="PF14832">
    <property type="entry name" value="Tautomerase_3"/>
    <property type="match status" value="1"/>
</dbReference>
<dbReference type="EMBL" id="CP109441">
    <property type="protein sequence ID" value="WUV46304.1"/>
    <property type="molecule type" value="Genomic_DNA"/>
</dbReference>
<dbReference type="InterPro" id="IPR014347">
    <property type="entry name" value="Tautomerase/MIF_sf"/>
</dbReference>
<evidence type="ECO:0000313" key="2">
    <source>
        <dbReference type="EMBL" id="WUV46304.1"/>
    </source>
</evidence>
<keyword evidence="3" id="KW-1185">Reference proteome</keyword>
<sequence length="140" mass="16170">MPLWHIYHPANTYTPEDKQNFARDITAYYARVGLPEFYVVALFHELPADSFYVGGKPTAASVRITIDHLARQLDDPEMRKRMTRGLDTLMAPYTHDRGLYLEFNINEVVRDTWMIAGLFPPPIGSDIEQAWAEENKPIPY</sequence>
<evidence type="ECO:0000313" key="3">
    <source>
        <dbReference type="Proteomes" id="UP001432062"/>
    </source>
</evidence>
<protein>
    <submittedName>
        <fullName evidence="2">Tautomerase family protein</fullName>
    </submittedName>
</protein>
<dbReference type="Gene3D" id="3.30.429.10">
    <property type="entry name" value="Macrophage Migration Inhibitory Factor"/>
    <property type="match status" value="1"/>
</dbReference>
<accession>A0ABZ1YST1</accession>